<evidence type="ECO:0000256" key="4">
    <source>
        <dbReference type="ARBA" id="ARBA00022807"/>
    </source>
</evidence>
<keyword evidence="5" id="KW-0812">Transmembrane</keyword>
<dbReference type="PANTHER" id="PTHR47359">
    <property type="entry name" value="PEPTIDOGLYCAN DL-ENDOPEPTIDASE CWLO"/>
    <property type="match status" value="1"/>
</dbReference>
<accession>A0A7M4DJE9</accession>
<keyword evidence="4" id="KW-0788">Thiol protease</keyword>
<evidence type="ECO:0000256" key="2">
    <source>
        <dbReference type="ARBA" id="ARBA00022670"/>
    </source>
</evidence>
<dbReference type="Gene3D" id="3.90.1720.10">
    <property type="entry name" value="endopeptidase domain like (from Nostoc punctiforme)"/>
    <property type="match status" value="1"/>
</dbReference>
<evidence type="ECO:0000313" key="8">
    <source>
        <dbReference type="Proteomes" id="UP000419743"/>
    </source>
</evidence>
<dbReference type="PROSITE" id="PS51935">
    <property type="entry name" value="NLPC_P60"/>
    <property type="match status" value="1"/>
</dbReference>
<dbReference type="EC" id="3.4.-.-" evidence="7"/>
<dbReference type="PANTHER" id="PTHR47359:SF3">
    <property type="entry name" value="NLP_P60 DOMAIN-CONTAINING PROTEIN-RELATED"/>
    <property type="match status" value="1"/>
</dbReference>
<dbReference type="Gene3D" id="2.70.70.10">
    <property type="entry name" value="Glucose Permease (Domain IIA)"/>
    <property type="match status" value="1"/>
</dbReference>
<feature type="domain" description="NlpC/P60" evidence="6">
    <location>
        <begin position="363"/>
        <end position="483"/>
    </location>
</feature>
<dbReference type="InterPro" id="IPR000064">
    <property type="entry name" value="NLP_P60_dom"/>
</dbReference>
<comment type="caution">
    <text evidence="7">The sequence shown here is derived from an EMBL/GenBank/DDBJ whole genome shotgun (WGS) entry which is preliminary data.</text>
</comment>
<evidence type="ECO:0000256" key="5">
    <source>
        <dbReference type="SAM" id="Phobius"/>
    </source>
</evidence>
<dbReference type="InterPro" id="IPR011055">
    <property type="entry name" value="Dup_hybrid_motif"/>
</dbReference>
<evidence type="ECO:0000256" key="1">
    <source>
        <dbReference type="ARBA" id="ARBA00007074"/>
    </source>
</evidence>
<comment type="similarity">
    <text evidence="1">Belongs to the peptidase C40 family.</text>
</comment>
<gene>
    <name evidence="7" type="primary">iap_3</name>
    <name evidence="7" type="ORF">HALOF300_02256</name>
</gene>
<dbReference type="Pfam" id="PF00877">
    <property type="entry name" value="NLPC_P60"/>
    <property type="match status" value="1"/>
</dbReference>
<evidence type="ECO:0000259" key="6">
    <source>
        <dbReference type="PROSITE" id="PS51935"/>
    </source>
</evidence>
<dbReference type="InterPro" id="IPR051794">
    <property type="entry name" value="PG_Endopeptidase_C40"/>
</dbReference>
<evidence type="ECO:0000313" key="7">
    <source>
        <dbReference type="EMBL" id="VZO37163.1"/>
    </source>
</evidence>
<protein>
    <submittedName>
        <fullName evidence="7">Putative endopeptidase p60</fullName>
        <ecNumber evidence="7">3.4.-.-</ecNumber>
    </submittedName>
</protein>
<keyword evidence="5" id="KW-1133">Transmembrane helix</keyword>
<dbReference type="Proteomes" id="UP000419743">
    <property type="component" value="Unassembled WGS sequence"/>
</dbReference>
<feature type="transmembrane region" description="Helical" evidence="5">
    <location>
        <begin position="12"/>
        <end position="40"/>
    </location>
</feature>
<dbReference type="SUPFAM" id="SSF54001">
    <property type="entry name" value="Cysteine proteinases"/>
    <property type="match status" value="1"/>
</dbReference>
<dbReference type="InterPro" id="IPR038765">
    <property type="entry name" value="Papain-like_cys_pep_sf"/>
</dbReference>
<keyword evidence="8" id="KW-1185">Reference proteome</keyword>
<dbReference type="GO" id="GO:0006508">
    <property type="term" value="P:proteolysis"/>
    <property type="evidence" value="ECO:0007669"/>
    <property type="project" value="UniProtKB-KW"/>
</dbReference>
<keyword evidence="3 7" id="KW-0378">Hydrolase</keyword>
<name>A0A7M4DJE9_9MICO</name>
<evidence type="ECO:0000256" key="3">
    <source>
        <dbReference type="ARBA" id="ARBA00022801"/>
    </source>
</evidence>
<keyword evidence="2" id="KW-0645">Protease</keyword>
<dbReference type="InterPro" id="IPR016047">
    <property type="entry name" value="M23ase_b-sheet_dom"/>
</dbReference>
<organism evidence="7 8">
    <name type="scientific">Occultella aeris</name>
    <dbReference type="NCBI Taxonomy" id="2761496"/>
    <lineage>
        <taxon>Bacteria</taxon>
        <taxon>Bacillati</taxon>
        <taxon>Actinomycetota</taxon>
        <taxon>Actinomycetes</taxon>
        <taxon>Micrococcales</taxon>
        <taxon>Ruaniaceae</taxon>
        <taxon>Occultella</taxon>
    </lineage>
</organism>
<dbReference type="AlphaFoldDB" id="A0A7M4DJE9"/>
<dbReference type="RefSeq" id="WP_197522478.1">
    <property type="nucleotide sequence ID" value="NZ_CACRYJ010000031.1"/>
</dbReference>
<keyword evidence="5" id="KW-0472">Membrane</keyword>
<dbReference type="CDD" id="cd12797">
    <property type="entry name" value="M23_peptidase"/>
    <property type="match status" value="1"/>
</dbReference>
<dbReference type="GO" id="GO:0008234">
    <property type="term" value="F:cysteine-type peptidase activity"/>
    <property type="evidence" value="ECO:0007669"/>
    <property type="project" value="UniProtKB-KW"/>
</dbReference>
<proteinExistence type="inferred from homology"/>
<dbReference type="Pfam" id="PF01551">
    <property type="entry name" value="Peptidase_M23"/>
    <property type="match status" value="1"/>
</dbReference>
<dbReference type="EMBL" id="CACRYJ010000031">
    <property type="protein sequence ID" value="VZO37163.1"/>
    <property type="molecule type" value="Genomic_DNA"/>
</dbReference>
<dbReference type="SUPFAM" id="SSF51261">
    <property type="entry name" value="Duplicated hybrid motif"/>
    <property type="match status" value="1"/>
</dbReference>
<reference evidence="7 8" key="1">
    <citation type="submission" date="2019-11" db="EMBL/GenBank/DDBJ databases">
        <authorList>
            <person name="Criscuolo A."/>
        </authorList>
    </citation>
    <scope>NUCLEOTIDE SEQUENCE [LARGE SCALE GENOMIC DNA]</scope>
    <source>
        <strain evidence="7">CIP111667</strain>
    </source>
</reference>
<sequence>MLQERPRRGRAGRWVIALVVLGLGAMFIAPIALVGAIGILTSSLFVSAGADGGAGGPDAGLVAAAEAASARCESATPARLIAVVSLPPPGQTPVDAGLPVQAWGQVLISSGQYEAQRAGEDAQLDPANTASVLDAVAIIWCALYPEIADAAADSPITLTYLALGSAASTDEATEHEPSASDQVRAAQFESLAAQYEERLAHAANAGAGSVSAEGWTHPIPGMSRYQDNYGQARNLYTHAGEDLSAALGTPIYAAAAGTVTHVACTMYEGRSPCNVIIDHGTDPDTGLRVQTWYVHMYPGGVLISHGDQVTVGQQIALTGSNGNSSGPHLHLEVHSGGQVIDPAPFFAARGVDLRNPTTAPQVSGAAGQALAWARTQIGTPYALGGTGPDTYDCSGLTMRAYEHAGATLPRTSREQYAATIRITAAQLQPGDLVFWSTDGTAAGIYHVALYAGAGRIVQAPAPGSTVEDQVLWQENLFGYGRVT</sequence>